<feature type="domain" description="RCC1-like" evidence="5">
    <location>
        <begin position="298"/>
        <end position="623"/>
    </location>
</feature>
<dbReference type="OrthoDB" id="498720at2759"/>
<dbReference type="RefSeq" id="XP_007508998.1">
    <property type="nucleotide sequence ID" value="XM_007508936.1"/>
</dbReference>
<feature type="compositionally biased region" description="Polar residues" evidence="4">
    <location>
        <begin position="77"/>
        <end position="88"/>
    </location>
</feature>
<dbReference type="AlphaFoldDB" id="K8EQ70"/>
<dbReference type="PROSITE" id="PS50012">
    <property type="entry name" value="RCC1_3"/>
    <property type="match status" value="4"/>
</dbReference>
<dbReference type="Proteomes" id="UP000198341">
    <property type="component" value="Chromosome 15"/>
</dbReference>
<accession>K8EQ70</accession>
<gene>
    <name evidence="6" type="ordered locus">Bathy15g02480</name>
</gene>
<dbReference type="Pfam" id="PF00415">
    <property type="entry name" value="RCC1"/>
    <property type="match status" value="2"/>
</dbReference>
<name>K8EQ70_9CHLO</name>
<dbReference type="Pfam" id="PF25390">
    <property type="entry name" value="WD40_RLD"/>
    <property type="match status" value="1"/>
</dbReference>
<feature type="compositionally biased region" description="Polar residues" evidence="4">
    <location>
        <begin position="1"/>
        <end position="17"/>
    </location>
</feature>
<dbReference type="SUPFAM" id="SSF50985">
    <property type="entry name" value="RCC1/BLIP-II"/>
    <property type="match status" value="2"/>
</dbReference>
<dbReference type="PANTHER" id="PTHR45982:SF1">
    <property type="entry name" value="REGULATOR OF CHROMOSOME CONDENSATION"/>
    <property type="match status" value="1"/>
</dbReference>
<sequence>MSPSTTTTKEAAPNSATHAGAPQLITNSPLSPPPPTTTSSRFAALQRRDSLCNSAELESGNGRGGGGGGEAVKGRRTSTASTLFVATNQQQQQQLPPRKPPRTIGSQVKRRRKSINESDSRGAFDALPNELVEAILLKVDAPALASLQATSKYFRHSGVCDRVARFILATRDGEPGFDENHRGEVNDEEEEEEEEEEILDPLQRILDDDSEEENRRSRKRKLRTRNNVRSKSIVPPTVGSCRVRPQDSAIAVLRFKDVMERAERASSLVSLGSFHTVRIADRFVPCKCLDKRVFCRRHQCNTNHCQVFRVSDVETSGRGFHGQLGRGQDMYNAEASFGKVAMGPLSFDDYDYEDCFNSFNDNDEEFVQSDDNNTSWYRTLEPTTFVQVSAGGSHCAGLTKNGTLYTWGLASSGETGHHHTPIEVAIPRKVFSMAENLHRVTKVACGSNHTLAVTVDGQLFSCGRGRHGQLGLGYFHDGGPLTRCDALRGMHVTKVAAGGQHSVCITDDGRVWSWGDCTKGQLGLGDLRFATSAGWHTGVPWPCLVESLCEENLSSFDLLDGKDSVVQVSCGKMHTMFVTQSGKLFACGNGSYGQIAGLAPTLKEQKSRNGTVGGYNQYTPKQIQIKHHVRKQDGTTLMHRVRACPCVNANQPSNGNVICRVAQVTCGGNHSLVLTGCGAVFATGTNSYGQLGLGDVESRDVFSRVWRFHDKKLNVVSITTGAHHSAAIVSNQTVLKETDCEERISNDEWLEAKACSYAAGGKGEYDKLHTKYGYKLYQWGRGDWGQLGNGENRGKWLPTLTKSNDPLARPSRRADFLGYERYYESEAELQRIAKETEIRNFENGVNNDDVE</sequence>
<evidence type="ECO:0000313" key="6">
    <source>
        <dbReference type="EMBL" id="CCO20084.1"/>
    </source>
</evidence>
<feature type="compositionally biased region" description="Gly residues" evidence="4">
    <location>
        <begin position="61"/>
        <end position="71"/>
    </location>
</feature>
<dbReference type="eggNOG" id="KOG0941">
    <property type="taxonomic scope" value="Eukaryota"/>
</dbReference>
<evidence type="ECO:0000313" key="7">
    <source>
        <dbReference type="Proteomes" id="UP000198341"/>
    </source>
</evidence>
<dbReference type="InterPro" id="IPR009091">
    <property type="entry name" value="RCC1/BLIP-II"/>
</dbReference>
<feature type="compositionally biased region" description="Basic and acidic residues" evidence="4">
    <location>
        <begin position="173"/>
        <end position="185"/>
    </location>
</feature>
<feature type="repeat" description="RCC1" evidence="3">
    <location>
        <begin position="457"/>
        <end position="508"/>
    </location>
</feature>
<feature type="repeat" description="RCC1" evidence="3">
    <location>
        <begin position="678"/>
        <end position="731"/>
    </location>
</feature>
<feature type="region of interest" description="Disordered" evidence="4">
    <location>
        <begin position="173"/>
        <end position="229"/>
    </location>
</feature>
<protein>
    <recommendedName>
        <fullName evidence="5">RCC1-like domain-containing protein</fullName>
    </recommendedName>
</protein>
<feature type="repeat" description="RCC1" evidence="3">
    <location>
        <begin position="509"/>
        <end position="581"/>
    </location>
</feature>
<dbReference type="InterPro" id="IPR000408">
    <property type="entry name" value="Reg_chr_condens"/>
</dbReference>
<feature type="compositionally biased region" description="Acidic residues" evidence="4">
    <location>
        <begin position="186"/>
        <end position="199"/>
    </location>
</feature>
<evidence type="ECO:0000256" key="4">
    <source>
        <dbReference type="SAM" id="MobiDB-lite"/>
    </source>
</evidence>
<dbReference type="GeneID" id="19011540"/>
<proteinExistence type="predicted"/>
<evidence type="ECO:0000256" key="2">
    <source>
        <dbReference type="ARBA" id="ARBA00022737"/>
    </source>
</evidence>
<keyword evidence="2" id="KW-0677">Repeat</keyword>
<dbReference type="InterPro" id="IPR051553">
    <property type="entry name" value="Ran_GTPase-activating"/>
</dbReference>
<dbReference type="KEGG" id="bpg:Bathy15g02480"/>
<feature type="compositionally biased region" description="Basic residues" evidence="4">
    <location>
        <begin position="216"/>
        <end position="228"/>
    </location>
</feature>
<dbReference type="STRING" id="41875.K8EQ70"/>
<evidence type="ECO:0000256" key="1">
    <source>
        <dbReference type="ARBA" id="ARBA00022658"/>
    </source>
</evidence>
<keyword evidence="7" id="KW-1185">Reference proteome</keyword>
<dbReference type="Gene3D" id="2.130.10.30">
    <property type="entry name" value="Regulator of chromosome condensation 1/beta-lactamase-inhibitor protein II"/>
    <property type="match status" value="3"/>
</dbReference>
<feature type="region of interest" description="Disordered" evidence="4">
    <location>
        <begin position="1"/>
        <end position="122"/>
    </location>
</feature>
<feature type="repeat" description="RCC1" evidence="3">
    <location>
        <begin position="402"/>
        <end position="456"/>
    </location>
</feature>
<evidence type="ECO:0000259" key="5">
    <source>
        <dbReference type="Pfam" id="PF25390"/>
    </source>
</evidence>
<reference evidence="6 7" key="1">
    <citation type="submission" date="2011-10" db="EMBL/GenBank/DDBJ databases">
        <authorList>
            <person name="Genoscope - CEA"/>
        </authorList>
    </citation>
    <scope>NUCLEOTIDE SEQUENCE [LARGE SCALE GENOMIC DNA]</scope>
    <source>
        <strain evidence="6 7">RCC 1105</strain>
    </source>
</reference>
<dbReference type="InterPro" id="IPR036047">
    <property type="entry name" value="F-box-like_dom_sf"/>
</dbReference>
<dbReference type="PROSITE" id="PS00626">
    <property type="entry name" value="RCC1_2"/>
    <property type="match status" value="4"/>
</dbReference>
<dbReference type="PANTHER" id="PTHR45982">
    <property type="entry name" value="REGULATOR OF CHROMOSOME CONDENSATION"/>
    <property type="match status" value="1"/>
</dbReference>
<dbReference type="EMBL" id="FO082264">
    <property type="protein sequence ID" value="CCO20084.1"/>
    <property type="molecule type" value="Genomic_DNA"/>
</dbReference>
<keyword evidence="1" id="KW-0344">Guanine-nucleotide releasing factor</keyword>
<dbReference type="InterPro" id="IPR058923">
    <property type="entry name" value="RCC1-like_dom"/>
</dbReference>
<dbReference type="PRINTS" id="PR00633">
    <property type="entry name" value="RCCNDNSATION"/>
</dbReference>
<evidence type="ECO:0000256" key="3">
    <source>
        <dbReference type="PROSITE-ProRule" id="PRU00235"/>
    </source>
</evidence>
<organism evidence="6 7">
    <name type="scientific">Bathycoccus prasinos</name>
    <dbReference type="NCBI Taxonomy" id="41875"/>
    <lineage>
        <taxon>Eukaryota</taxon>
        <taxon>Viridiplantae</taxon>
        <taxon>Chlorophyta</taxon>
        <taxon>Mamiellophyceae</taxon>
        <taxon>Mamiellales</taxon>
        <taxon>Bathycoccaceae</taxon>
        <taxon>Bathycoccus</taxon>
    </lineage>
</organism>
<dbReference type="SUPFAM" id="SSF81383">
    <property type="entry name" value="F-box domain"/>
    <property type="match status" value="1"/>
</dbReference>